<name>A0ABD3TF60_9LAMI</name>
<evidence type="ECO:0008006" key="4">
    <source>
        <dbReference type="Google" id="ProtNLM"/>
    </source>
</evidence>
<feature type="region of interest" description="Disordered" evidence="1">
    <location>
        <begin position="399"/>
        <end position="453"/>
    </location>
</feature>
<sequence length="476" mass="53038">MAESSVCLVRSFSQPSPTSSEEKKGNPLTTSVSFGRFMSESLDWGKWSAFTHNRYLEEVEKYSKPGSVAEKKAYFEAHYKRRRAAALLEQQNASANDFSQTNVTNKVEDNSSSVSDMATENMEEGEVQNCDIVFSAGDQNGICDDAIVERKLGDGEREQVTEVSDLMEIPLESKNNIVNDGYVSDILSNQENKEDSNTMRNSALEKPKLSLSKLKSKSALKKLPLGNKPIMPLQIRNSENTTPDGKKNAKELSNKRKSNSTSLHMSINFGETRKATSPGLPKLTNSRLIRTTTPVEKSKTGTLPQTSTKVQSLCTNFNKTSNTCGGKARSPSVSSSFIFKSEERVAKRKEFFQKLEQKKSKESDKLPIHAKQEFKARSDLKDQLKATKNAKIPLTIKSPSNLTKKMPTVPQSPKIQEREALKVQDNDSRPPWRFSMKAIDSSKDVKGKNISRPPIYFAKSSSKKIMSENASPNIKI</sequence>
<organism evidence="2 3">
    <name type="scientific">Penstemon smallii</name>
    <dbReference type="NCBI Taxonomy" id="265156"/>
    <lineage>
        <taxon>Eukaryota</taxon>
        <taxon>Viridiplantae</taxon>
        <taxon>Streptophyta</taxon>
        <taxon>Embryophyta</taxon>
        <taxon>Tracheophyta</taxon>
        <taxon>Spermatophyta</taxon>
        <taxon>Magnoliopsida</taxon>
        <taxon>eudicotyledons</taxon>
        <taxon>Gunneridae</taxon>
        <taxon>Pentapetalae</taxon>
        <taxon>asterids</taxon>
        <taxon>lamiids</taxon>
        <taxon>Lamiales</taxon>
        <taxon>Plantaginaceae</taxon>
        <taxon>Cheloneae</taxon>
        <taxon>Penstemon</taxon>
    </lineage>
</organism>
<feature type="region of interest" description="Disordered" evidence="1">
    <location>
        <begin position="1"/>
        <end position="29"/>
    </location>
</feature>
<evidence type="ECO:0000256" key="1">
    <source>
        <dbReference type="SAM" id="MobiDB-lite"/>
    </source>
</evidence>
<dbReference type="PANTHER" id="PTHR47067">
    <property type="entry name" value="TPX2 (TARGETING PROTEIN FOR XKLP2) PROTEIN FAMILY-RELATED"/>
    <property type="match status" value="1"/>
</dbReference>
<dbReference type="AlphaFoldDB" id="A0ABD3TF60"/>
<dbReference type="PANTHER" id="PTHR47067:SF16">
    <property type="entry name" value="TPX2 (TARGETING PROTEIN FOR XKLP2) PROTEIN FAMILY"/>
    <property type="match status" value="1"/>
</dbReference>
<feature type="compositionally biased region" description="Polar residues" evidence="1">
    <location>
        <begin position="399"/>
        <end position="414"/>
    </location>
</feature>
<dbReference type="EMBL" id="JBJXBP010000004">
    <property type="protein sequence ID" value="KAL3835641.1"/>
    <property type="molecule type" value="Genomic_DNA"/>
</dbReference>
<feature type="compositionally biased region" description="Basic and acidic residues" evidence="1">
    <location>
        <begin position="415"/>
        <end position="430"/>
    </location>
</feature>
<comment type="caution">
    <text evidence="2">The sequence shown here is derived from an EMBL/GenBank/DDBJ whole genome shotgun (WGS) entry which is preliminary data.</text>
</comment>
<dbReference type="InterPro" id="IPR044216">
    <property type="entry name" value="WDL7"/>
</dbReference>
<proteinExistence type="predicted"/>
<accession>A0ABD3TF60</accession>
<keyword evidence="3" id="KW-1185">Reference proteome</keyword>
<reference evidence="2 3" key="1">
    <citation type="submission" date="2024-12" db="EMBL/GenBank/DDBJ databases">
        <title>The unique morphological basis and parallel evolutionary history of personate flowers in Penstemon.</title>
        <authorList>
            <person name="Depatie T.H."/>
            <person name="Wessinger C.A."/>
        </authorList>
    </citation>
    <scope>NUCLEOTIDE SEQUENCE [LARGE SCALE GENOMIC DNA]</scope>
    <source>
        <strain evidence="2">WTNN_2</strain>
        <tissue evidence="2">Leaf</tissue>
    </source>
</reference>
<feature type="compositionally biased region" description="Basic and acidic residues" evidence="1">
    <location>
        <begin position="244"/>
        <end position="254"/>
    </location>
</feature>
<evidence type="ECO:0000313" key="3">
    <source>
        <dbReference type="Proteomes" id="UP001634393"/>
    </source>
</evidence>
<dbReference type="Proteomes" id="UP001634393">
    <property type="component" value="Unassembled WGS sequence"/>
</dbReference>
<feature type="region of interest" description="Disordered" evidence="1">
    <location>
        <begin position="229"/>
        <end position="263"/>
    </location>
</feature>
<protein>
    <recommendedName>
        <fullName evidence="4">TPX2 C-terminal domain-containing protein</fullName>
    </recommendedName>
</protein>
<gene>
    <name evidence="2" type="ORF">ACJIZ3_010377</name>
</gene>
<evidence type="ECO:0000313" key="2">
    <source>
        <dbReference type="EMBL" id="KAL3835641.1"/>
    </source>
</evidence>